<evidence type="ECO:0000256" key="9">
    <source>
        <dbReference type="RuleBase" id="RU003500"/>
    </source>
</evidence>
<dbReference type="GO" id="GO:0005615">
    <property type="term" value="C:extracellular space"/>
    <property type="evidence" value="ECO:0007669"/>
    <property type="project" value="TreeGrafter"/>
</dbReference>
<dbReference type="PROSITE" id="PS00246">
    <property type="entry name" value="WNT1"/>
    <property type="match status" value="1"/>
</dbReference>
<evidence type="ECO:0000256" key="6">
    <source>
        <dbReference type="ARBA" id="ARBA00022687"/>
    </source>
</evidence>
<evidence type="ECO:0000256" key="1">
    <source>
        <dbReference type="ARBA" id="ARBA00004498"/>
    </source>
</evidence>
<dbReference type="GO" id="GO:0045165">
    <property type="term" value="P:cell fate commitment"/>
    <property type="evidence" value="ECO:0007669"/>
    <property type="project" value="TreeGrafter"/>
</dbReference>
<dbReference type="EMBL" id="CAHIKZ030000550">
    <property type="protein sequence ID" value="CAE1225546.1"/>
    <property type="molecule type" value="Genomic_DNA"/>
</dbReference>
<keyword evidence="8" id="KW-0449">Lipoprotein</keyword>
<keyword evidence="4" id="KW-0964">Secreted</keyword>
<keyword evidence="10" id="KW-0472">Membrane</keyword>
<organism evidence="11 12">
    <name type="scientific">Acanthosepion pharaonis</name>
    <name type="common">Pharaoh cuttlefish</name>
    <name type="synonym">Sepia pharaonis</name>
    <dbReference type="NCBI Taxonomy" id="158019"/>
    <lineage>
        <taxon>Eukaryota</taxon>
        <taxon>Metazoa</taxon>
        <taxon>Spiralia</taxon>
        <taxon>Lophotrochozoa</taxon>
        <taxon>Mollusca</taxon>
        <taxon>Cephalopoda</taxon>
        <taxon>Coleoidea</taxon>
        <taxon>Decapodiformes</taxon>
        <taxon>Sepiida</taxon>
        <taxon>Sepiina</taxon>
        <taxon>Sepiidae</taxon>
        <taxon>Acanthosepion</taxon>
    </lineage>
</organism>
<accession>A0A812BE39</accession>
<dbReference type="SMART" id="SM00097">
    <property type="entry name" value="WNT1"/>
    <property type="match status" value="1"/>
</dbReference>
<comment type="subcellular location">
    <subcellularLocation>
        <location evidence="1 9">Secreted</location>
        <location evidence="1 9">Extracellular space</location>
        <location evidence="1 9">Extracellular matrix</location>
    </subcellularLocation>
</comment>
<dbReference type="Proteomes" id="UP000597762">
    <property type="component" value="Unassembled WGS sequence"/>
</dbReference>
<dbReference type="PANTHER" id="PTHR12027">
    <property type="entry name" value="WNT RELATED"/>
    <property type="match status" value="1"/>
</dbReference>
<reference evidence="11" key="1">
    <citation type="submission" date="2021-01" db="EMBL/GenBank/DDBJ databases">
        <authorList>
            <person name="Li R."/>
            <person name="Bekaert M."/>
        </authorList>
    </citation>
    <scope>NUCLEOTIDE SEQUENCE</scope>
    <source>
        <strain evidence="11">Farmed</strain>
    </source>
</reference>
<keyword evidence="12" id="KW-1185">Reference proteome</keyword>
<evidence type="ECO:0000256" key="2">
    <source>
        <dbReference type="ARBA" id="ARBA00005683"/>
    </source>
</evidence>
<dbReference type="AlphaFoldDB" id="A0A812BE39"/>
<dbReference type="InterPro" id="IPR005817">
    <property type="entry name" value="Wnt"/>
</dbReference>
<evidence type="ECO:0000256" key="7">
    <source>
        <dbReference type="ARBA" id="ARBA00023157"/>
    </source>
</evidence>
<dbReference type="Pfam" id="PF00110">
    <property type="entry name" value="wnt"/>
    <property type="match status" value="1"/>
</dbReference>
<feature type="transmembrane region" description="Helical" evidence="10">
    <location>
        <begin position="83"/>
        <end position="103"/>
    </location>
</feature>
<dbReference type="GO" id="GO:0030182">
    <property type="term" value="P:neuron differentiation"/>
    <property type="evidence" value="ECO:0007669"/>
    <property type="project" value="TreeGrafter"/>
</dbReference>
<evidence type="ECO:0000256" key="8">
    <source>
        <dbReference type="ARBA" id="ARBA00023288"/>
    </source>
</evidence>
<evidence type="ECO:0000256" key="4">
    <source>
        <dbReference type="ARBA" id="ARBA00022525"/>
    </source>
</evidence>
<dbReference type="PANTHER" id="PTHR12027:SF91">
    <property type="entry name" value="PROTO-ONCOGENE WNT-1"/>
    <property type="match status" value="1"/>
</dbReference>
<keyword evidence="6 9" id="KW-0879">Wnt signaling pathway</keyword>
<evidence type="ECO:0000313" key="11">
    <source>
        <dbReference type="EMBL" id="CAE1225546.1"/>
    </source>
</evidence>
<keyword evidence="5" id="KW-0272">Extracellular matrix</keyword>
<dbReference type="InterPro" id="IPR018161">
    <property type="entry name" value="Wnt_CS"/>
</dbReference>
<comment type="similarity">
    <text evidence="2 9">Belongs to the Wnt family.</text>
</comment>
<evidence type="ECO:0000256" key="5">
    <source>
        <dbReference type="ARBA" id="ARBA00022530"/>
    </source>
</evidence>
<gene>
    <name evidence="11" type="ORF">SPHA_15760</name>
</gene>
<name>A0A812BE39_ACAPH</name>
<feature type="transmembrane region" description="Helical" evidence="10">
    <location>
        <begin position="55"/>
        <end position="77"/>
    </location>
</feature>
<protein>
    <recommendedName>
        <fullName evidence="9">Protein Wnt</fullName>
    </recommendedName>
</protein>
<evidence type="ECO:0000256" key="10">
    <source>
        <dbReference type="SAM" id="Phobius"/>
    </source>
</evidence>
<keyword evidence="10" id="KW-1133">Transmembrane helix</keyword>
<dbReference type="GO" id="GO:0060070">
    <property type="term" value="P:canonical Wnt signaling pathway"/>
    <property type="evidence" value="ECO:0007669"/>
    <property type="project" value="TreeGrafter"/>
</dbReference>
<comment type="caution">
    <text evidence="11">The sequence shown here is derived from an EMBL/GenBank/DDBJ whole genome shotgun (WGS) entry which is preliminary data.</text>
</comment>
<dbReference type="OrthoDB" id="5945655at2759"/>
<sequence>MLSFCLSFLSFLFGSRLISYAFFCLSFLSILLAVRLISYAFFCLSFLLAVRLISYAFFCLSFLSFLLAVRLISYAFFCLSFLSILLAVRLISYAFFCLSFLFAHVTTQMTQACKCHGMSGSCQIQTCWMKLPSFRRVGDLLKDRFDGASRVLPGNAGSDRRRRRKFTFTPYDPNHKAPSKKDLALLDENATTLLWAWKAATSCAAAGVIKPRPTWLSNVATAHFVGVAK</sequence>
<comment type="function">
    <text evidence="9">Ligand for members of the frizzled family of seven transmembrane receptors.</text>
</comment>
<keyword evidence="10" id="KW-0812">Transmembrane</keyword>
<keyword evidence="7" id="KW-1015">Disulfide bond</keyword>
<dbReference type="GO" id="GO:0005125">
    <property type="term" value="F:cytokine activity"/>
    <property type="evidence" value="ECO:0007669"/>
    <property type="project" value="TreeGrafter"/>
</dbReference>
<evidence type="ECO:0000313" key="12">
    <source>
        <dbReference type="Proteomes" id="UP000597762"/>
    </source>
</evidence>
<dbReference type="GO" id="GO:0005109">
    <property type="term" value="F:frizzled binding"/>
    <property type="evidence" value="ECO:0007669"/>
    <property type="project" value="TreeGrafter"/>
</dbReference>
<keyword evidence="3 9" id="KW-0217">Developmental protein</keyword>
<evidence type="ECO:0000256" key="3">
    <source>
        <dbReference type="ARBA" id="ARBA00022473"/>
    </source>
</evidence>
<proteinExistence type="inferred from homology"/>